<evidence type="ECO:0000256" key="1">
    <source>
        <dbReference type="SAM" id="MobiDB-lite"/>
    </source>
</evidence>
<reference evidence="2" key="1">
    <citation type="submission" date="2016-06" db="EMBL/GenBank/DDBJ databases">
        <authorList>
            <person name="Cuomo C."/>
            <person name="Litvintseva A."/>
            <person name="Heitman J."/>
            <person name="Chen Y."/>
            <person name="Sun S."/>
            <person name="Springer D."/>
            <person name="Dromer F."/>
            <person name="Young S."/>
            <person name="Zeng Q."/>
            <person name="Chapman S."/>
            <person name="Gujja S."/>
            <person name="Saif S."/>
            <person name="Birren B."/>
        </authorList>
    </citation>
    <scope>NUCLEOTIDE SEQUENCE</scope>
    <source>
        <strain evidence="2">CBS 7841</strain>
    </source>
</reference>
<feature type="region of interest" description="Disordered" evidence="1">
    <location>
        <begin position="1"/>
        <end position="23"/>
    </location>
</feature>
<dbReference type="AlphaFoldDB" id="A0A1E3HYM5"/>
<proteinExistence type="predicted"/>
<reference evidence="2" key="2">
    <citation type="journal article" date="2022" name="Elife">
        <title>Obligate sexual reproduction of a homothallic fungus closely related to the Cryptococcus pathogenic species complex.</title>
        <authorList>
            <person name="Passer A.R."/>
            <person name="Clancey S.A."/>
            <person name="Shea T."/>
            <person name="David-Palma M."/>
            <person name="Averette A.F."/>
            <person name="Boekhout T."/>
            <person name="Porcel B.M."/>
            <person name="Nowrousian M."/>
            <person name="Cuomo C.A."/>
            <person name="Sun S."/>
            <person name="Heitman J."/>
            <person name="Coelho M.A."/>
        </authorList>
    </citation>
    <scope>NUCLEOTIDE SEQUENCE</scope>
    <source>
        <strain evidence="2">CBS 7841</strain>
    </source>
</reference>
<protein>
    <submittedName>
        <fullName evidence="2">Uncharacterized protein</fullName>
    </submittedName>
</protein>
<accession>A0A1E3HYM5</accession>
<dbReference type="EMBL" id="CP143789">
    <property type="protein sequence ID" value="WVN90052.1"/>
    <property type="molecule type" value="Genomic_DNA"/>
</dbReference>
<sequence length="343" mass="37909">MLETGDLNNSNDQSTAGVSGGNHSDKANVTVIFDLHDNARPLFVPKNEKPNWVVIPPSARFAMSQTPSRDSATTNACSGFFKLFTDNFTKVCPSQPKTKLSDYAPTPLTLSSFKALDAKYLAECIECGKNVAEDALKTLDNIPKFQDRITFKVIDASGIPDVYDDFPEIPVIRNQDSQIKQQQSANTLSALSELDSNTRIIMATALFDDEAGVYTIRPDGNNRLAACVPCFQLAQGIFPGHSFADPRFDMVHSKSDAAIKEYVETCFGEAYSRLRSSNTPSRPNGRNFSEDNLYRYGNETRQHVFDELQTAAKEVNEYLQDHTGSNMKCVVVDPDTLASAFLE</sequence>
<feature type="compositionally biased region" description="Polar residues" evidence="1">
    <location>
        <begin position="1"/>
        <end position="17"/>
    </location>
</feature>
<dbReference type="KEGG" id="cdep:91089496"/>
<name>A0A1E3HYM5_9TREE</name>
<gene>
    <name evidence="2" type="ORF">L203_105287</name>
</gene>
<dbReference type="GeneID" id="91089496"/>
<dbReference type="Proteomes" id="UP000094043">
    <property type="component" value="Chromosome 6"/>
</dbReference>
<evidence type="ECO:0000313" key="2">
    <source>
        <dbReference type="EMBL" id="WVN90052.1"/>
    </source>
</evidence>
<organism evidence="2 3">
    <name type="scientific">Cryptococcus depauperatus CBS 7841</name>
    <dbReference type="NCBI Taxonomy" id="1295531"/>
    <lineage>
        <taxon>Eukaryota</taxon>
        <taxon>Fungi</taxon>
        <taxon>Dikarya</taxon>
        <taxon>Basidiomycota</taxon>
        <taxon>Agaricomycotina</taxon>
        <taxon>Tremellomycetes</taxon>
        <taxon>Tremellales</taxon>
        <taxon>Cryptococcaceae</taxon>
        <taxon>Cryptococcus</taxon>
    </lineage>
</organism>
<reference evidence="2" key="3">
    <citation type="submission" date="2024-01" db="EMBL/GenBank/DDBJ databases">
        <authorList>
            <person name="Coelho M.A."/>
            <person name="David-Palma M."/>
            <person name="Shea T."/>
            <person name="Sun S."/>
            <person name="Cuomo C.A."/>
            <person name="Heitman J."/>
        </authorList>
    </citation>
    <scope>NUCLEOTIDE SEQUENCE</scope>
    <source>
        <strain evidence="2">CBS 7841</strain>
    </source>
</reference>
<evidence type="ECO:0000313" key="3">
    <source>
        <dbReference type="Proteomes" id="UP000094043"/>
    </source>
</evidence>
<keyword evidence="3" id="KW-1185">Reference proteome</keyword>
<dbReference type="RefSeq" id="XP_066070752.1">
    <property type="nucleotide sequence ID" value="XM_066214655.1"/>
</dbReference>
<dbReference type="VEuPathDB" id="FungiDB:L203_05658"/>